<evidence type="ECO:0000313" key="7">
    <source>
        <dbReference type="Proteomes" id="UP000013827"/>
    </source>
</evidence>
<comment type="subcellular location">
    <subcellularLocation>
        <location evidence="1">Membrane</location>
        <topology evidence="1">Multi-pass membrane protein</topology>
    </subcellularLocation>
</comment>
<dbReference type="EnsemblProtists" id="EOD22543">
    <property type="protein sequence ID" value="EOD22543"/>
    <property type="gene ID" value="EMIHUDRAFT_458138"/>
</dbReference>
<proteinExistence type="predicted"/>
<dbReference type="InterPro" id="IPR051598">
    <property type="entry name" value="TSUP/Inactive_protease-like"/>
</dbReference>
<evidence type="ECO:0000256" key="1">
    <source>
        <dbReference type="ARBA" id="ARBA00004141"/>
    </source>
</evidence>
<dbReference type="KEGG" id="ehx:EMIHUDRAFT_458138"/>
<dbReference type="GeneID" id="17268087"/>
<sequence>MHSPVSSLKSSPLSSFAAAVIAALLALTILLPVVRTSVTATASLVVEVAREHQASLLAADVWTLTCVGLAGFAAQLVDGSLGMGYGLTSSSVLVAAGLKPATASASVHLAQVGTTLASGLAHRRAGNVDEASLKKVAPPGAMGALAGAALLSYTPAATARLLSATLLFGLGAIVALRFYRIAPRRAEAAGAPSATVLRLIGLLGGFVDSTGGGGWGPIATSGLLAGSSLPPCRVVGTTSASEFFVTVAAVAGFCATHAGGGGGHGARLDLLAVLLLGGVSAAPLAPRLVTCARPRMLGVLIGGFIMLTNSKTLLHAAGAGESVRSCCQAALLAAWLAALASVRRHADDEEAPAGKAGPQD</sequence>
<dbReference type="Proteomes" id="UP000013827">
    <property type="component" value="Unassembled WGS sequence"/>
</dbReference>
<protein>
    <recommendedName>
        <fullName evidence="8">Membrane transporter protein</fullName>
    </recommendedName>
</protein>
<dbReference type="KEGG" id="ehx:EMIHUDRAFT_413761"/>
<accession>A0A0D3KR23</accession>
<dbReference type="EnsemblProtists" id="EOD38208">
    <property type="protein sequence ID" value="EOD38208"/>
    <property type="gene ID" value="EMIHUDRAFT_413761"/>
</dbReference>
<organism evidence="6 7">
    <name type="scientific">Emiliania huxleyi (strain CCMP1516)</name>
    <dbReference type="NCBI Taxonomy" id="280463"/>
    <lineage>
        <taxon>Eukaryota</taxon>
        <taxon>Haptista</taxon>
        <taxon>Haptophyta</taxon>
        <taxon>Prymnesiophyceae</taxon>
        <taxon>Isochrysidales</taxon>
        <taxon>Noelaerhabdaceae</taxon>
        <taxon>Emiliania</taxon>
    </lineage>
</organism>
<keyword evidence="3 5" id="KW-1133">Transmembrane helix</keyword>
<evidence type="ECO:0000256" key="3">
    <source>
        <dbReference type="ARBA" id="ARBA00022989"/>
    </source>
</evidence>
<evidence type="ECO:0000256" key="4">
    <source>
        <dbReference type="ARBA" id="ARBA00023136"/>
    </source>
</evidence>
<name>A0A0D3KR23_EMIH1</name>
<dbReference type="GO" id="GO:0016020">
    <property type="term" value="C:membrane"/>
    <property type="evidence" value="ECO:0007669"/>
    <property type="project" value="UniProtKB-SubCell"/>
</dbReference>
<evidence type="ECO:0000256" key="2">
    <source>
        <dbReference type="ARBA" id="ARBA00022692"/>
    </source>
</evidence>
<keyword evidence="4 5" id="KW-0472">Membrane</keyword>
<dbReference type="Pfam" id="PF01925">
    <property type="entry name" value="TauE"/>
    <property type="match status" value="1"/>
</dbReference>
<dbReference type="PANTHER" id="PTHR43701:SF12">
    <property type="entry name" value="MEMBRANE TRANSPORTER PROTEIN YTNM-RELATED"/>
    <property type="match status" value="1"/>
</dbReference>
<keyword evidence="7" id="KW-1185">Reference proteome</keyword>
<reference evidence="7" key="1">
    <citation type="journal article" date="2013" name="Nature">
        <title>Pan genome of the phytoplankton Emiliania underpins its global distribution.</title>
        <authorList>
            <person name="Read B.A."/>
            <person name="Kegel J."/>
            <person name="Klute M.J."/>
            <person name="Kuo A."/>
            <person name="Lefebvre S.C."/>
            <person name="Maumus F."/>
            <person name="Mayer C."/>
            <person name="Miller J."/>
            <person name="Monier A."/>
            <person name="Salamov A."/>
            <person name="Young J."/>
            <person name="Aguilar M."/>
            <person name="Claverie J.M."/>
            <person name="Frickenhaus S."/>
            <person name="Gonzalez K."/>
            <person name="Herman E.K."/>
            <person name="Lin Y.C."/>
            <person name="Napier J."/>
            <person name="Ogata H."/>
            <person name="Sarno A.F."/>
            <person name="Shmutz J."/>
            <person name="Schroeder D."/>
            <person name="de Vargas C."/>
            <person name="Verret F."/>
            <person name="von Dassow P."/>
            <person name="Valentin K."/>
            <person name="Van de Peer Y."/>
            <person name="Wheeler G."/>
            <person name="Dacks J.B."/>
            <person name="Delwiche C.F."/>
            <person name="Dyhrman S.T."/>
            <person name="Glockner G."/>
            <person name="John U."/>
            <person name="Richards T."/>
            <person name="Worden A.Z."/>
            <person name="Zhang X."/>
            <person name="Grigoriev I.V."/>
            <person name="Allen A.E."/>
            <person name="Bidle K."/>
            <person name="Borodovsky M."/>
            <person name="Bowler C."/>
            <person name="Brownlee C."/>
            <person name="Cock J.M."/>
            <person name="Elias M."/>
            <person name="Gladyshev V.N."/>
            <person name="Groth M."/>
            <person name="Guda C."/>
            <person name="Hadaegh A."/>
            <person name="Iglesias-Rodriguez M.D."/>
            <person name="Jenkins J."/>
            <person name="Jones B.M."/>
            <person name="Lawson T."/>
            <person name="Leese F."/>
            <person name="Lindquist E."/>
            <person name="Lobanov A."/>
            <person name="Lomsadze A."/>
            <person name="Malik S.B."/>
            <person name="Marsh M.E."/>
            <person name="Mackinder L."/>
            <person name="Mock T."/>
            <person name="Mueller-Roeber B."/>
            <person name="Pagarete A."/>
            <person name="Parker M."/>
            <person name="Probert I."/>
            <person name="Quesneville H."/>
            <person name="Raines C."/>
            <person name="Rensing S.A."/>
            <person name="Riano-Pachon D.M."/>
            <person name="Richier S."/>
            <person name="Rokitta S."/>
            <person name="Shiraiwa Y."/>
            <person name="Soanes D.M."/>
            <person name="van der Giezen M."/>
            <person name="Wahlund T.M."/>
            <person name="Williams B."/>
            <person name="Wilson W."/>
            <person name="Wolfe G."/>
            <person name="Wurch L.L."/>
        </authorList>
    </citation>
    <scope>NUCLEOTIDE SEQUENCE</scope>
</reference>
<evidence type="ECO:0008006" key="8">
    <source>
        <dbReference type="Google" id="ProtNLM"/>
    </source>
</evidence>
<evidence type="ECO:0000313" key="6">
    <source>
        <dbReference type="EnsemblProtists" id="EOD38208"/>
    </source>
</evidence>
<dbReference type="RefSeq" id="XP_005790637.1">
    <property type="nucleotide sequence ID" value="XM_005790580.1"/>
</dbReference>
<dbReference type="HOGENOM" id="CLU_059164_1_0_1"/>
<dbReference type="InterPro" id="IPR002781">
    <property type="entry name" value="TM_pro_TauE-like"/>
</dbReference>
<feature type="transmembrane region" description="Helical" evidence="5">
    <location>
        <begin position="12"/>
        <end position="34"/>
    </location>
</feature>
<dbReference type="AlphaFoldDB" id="A0A0D3KR23"/>
<reference evidence="6" key="2">
    <citation type="submission" date="2024-10" db="UniProtKB">
        <authorList>
            <consortium name="EnsemblProtists"/>
        </authorList>
    </citation>
    <scope>IDENTIFICATION</scope>
</reference>
<dbReference type="RefSeq" id="XP_005774972.1">
    <property type="nucleotide sequence ID" value="XM_005774915.1"/>
</dbReference>
<evidence type="ECO:0000256" key="5">
    <source>
        <dbReference type="SAM" id="Phobius"/>
    </source>
</evidence>
<feature type="transmembrane region" description="Helical" evidence="5">
    <location>
        <begin position="55"/>
        <end position="77"/>
    </location>
</feature>
<feature type="transmembrane region" description="Helical" evidence="5">
    <location>
        <begin position="161"/>
        <end position="179"/>
    </location>
</feature>
<dbReference type="PANTHER" id="PTHR43701">
    <property type="entry name" value="MEMBRANE TRANSPORTER PROTEIN MJ0441-RELATED"/>
    <property type="match status" value="1"/>
</dbReference>
<keyword evidence="2 5" id="KW-0812">Transmembrane</keyword>
<dbReference type="GeneID" id="17283478"/>
<dbReference type="PaxDb" id="2903-EOD22543"/>